<dbReference type="GO" id="GO:0005886">
    <property type="term" value="C:plasma membrane"/>
    <property type="evidence" value="ECO:0007669"/>
    <property type="project" value="TreeGrafter"/>
</dbReference>
<dbReference type="GO" id="GO:1902201">
    <property type="term" value="P:negative regulation of bacterial-type flagellum-dependent cell motility"/>
    <property type="evidence" value="ECO:0007669"/>
    <property type="project" value="TreeGrafter"/>
</dbReference>
<accession>A0A1D9P4S9</accession>
<sequence length="563" mass="63786">MLKKYRMPAIFSAALIVLLVVACLSLLNVHPKKEYAHLENGWCVTIDEDYFTGKNIEQLYQLHSGKLYRGDVITVSTILPNIGYLEFPAILYKSKYTTLNCYLDNELIYSFGNENYENGDFIGKLYHIIPLPREYAGKTLTFHMTVTENDPVTDLEAPVLGNQADIEGQLIHSNMFVISTGIFMFVFGVIFLFVSLIFASTIPSITAQIVESLLCMNLGAWLLSYYNLFNLLYYTPLETQIEYFTLYLIVPYCYLILFCIQNVEKKTIFLTVAALSSAQVVIQLILQVTINIHLRETLAIYHANALIGFGFIIYFARKNIMNKNTPASTVVQMIGLTAFSIALLTHLFFYILDKAHIRTGSLLRNTTICTGCLLLATSMLANYFLYITKSYAERRESASLSHLAYADGLTDLPNRAMADKMLKELSNVETDYCIISIDLNGLKTVNDKFGHPSGDRYIKDFAKVLTSTFGEEDFIGRIGGDEFVVIIKDSSSKDIISMIERMNSALNVMNAIYPEYHRSAAAGFAFLHEVPVNDSHEVYLLADQRMYEQKRQMHEKLGINVRL</sequence>
<gene>
    <name evidence="3" type="ORF">bhn_I2585</name>
</gene>
<dbReference type="KEGG" id="bhu:bhn_I2585"/>
<feature type="transmembrane region" description="Helical" evidence="1">
    <location>
        <begin position="267"/>
        <end position="286"/>
    </location>
</feature>
<dbReference type="InterPro" id="IPR043128">
    <property type="entry name" value="Rev_trsase/Diguanyl_cyclase"/>
</dbReference>
<dbReference type="PROSITE" id="PS51257">
    <property type="entry name" value="PROKAR_LIPOPROTEIN"/>
    <property type="match status" value="1"/>
</dbReference>
<dbReference type="PROSITE" id="PS50887">
    <property type="entry name" value="GGDEF"/>
    <property type="match status" value="1"/>
</dbReference>
<protein>
    <submittedName>
        <fullName evidence="3">GGDEF domain-containing protein</fullName>
    </submittedName>
</protein>
<evidence type="ECO:0000313" key="3">
    <source>
        <dbReference type="EMBL" id="AOZ97617.1"/>
    </source>
</evidence>
<dbReference type="PANTHER" id="PTHR45138:SF9">
    <property type="entry name" value="DIGUANYLATE CYCLASE DGCM-RELATED"/>
    <property type="match status" value="1"/>
</dbReference>
<dbReference type="GO" id="GO:0043709">
    <property type="term" value="P:cell adhesion involved in single-species biofilm formation"/>
    <property type="evidence" value="ECO:0007669"/>
    <property type="project" value="TreeGrafter"/>
</dbReference>
<keyword evidence="1" id="KW-0812">Transmembrane</keyword>
<organism evidence="3 4">
    <name type="scientific">Butyrivibrio hungatei</name>
    <dbReference type="NCBI Taxonomy" id="185008"/>
    <lineage>
        <taxon>Bacteria</taxon>
        <taxon>Bacillati</taxon>
        <taxon>Bacillota</taxon>
        <taxon>Clostridia</taxon>
        <taxon>Lachnospirales</taxon>
        <taxon>Lachnospiraceae</taxon>
        <taxon>Butyrivibrio</taxon>
    </lineage>
</organism>
<feature type="transmembrane region" description="Helical" evidence="1">
    <location>
        <begin position="241"/>
        <end position="260"/>
    </location>
</feature>
<keyword evidence="1" id="KW-1133">Transmembrane helix</keyword>
<feature type="transmembrane region" description="Helical" evidence="1">
    <location>
        <begin position="210"/>
        <end position="229"/>
    </location>
</feature>
<evidence type="ECO:0000256" key="1">
    <source>
        <dbReference type="SAM" id="Phobius"/>
    </source>
</evidence>
<evidence type="ECO:0000313" key="4">
    <source>
        <dbReference type="Proteomes" id="UP000179284"/>
    </source>
</evidence>
<dbReference type="CDD" id="cd01949">
    <property type="entry name" value="GGDEF"/>
    <property type="match status" value="1"/>
</dbReference>
<dbReference type="Gene3D" id="3.30.70.270">
    <property type="match status" value="1"/>
</dbReference>
<dbReference type="PANTHER" id="PTHR45138">
    <property type="entry name" value="REGULATORY COMPONENTS OF SENSORY TRANSDUCTION SYSTEM"/>
    <property type="match status" value="1"/>
</dbReference>
<dbReference type="Pfam" id="PF00990">
    <property type="entry name" value="GGDEF"/>
    <property type="match status" value="1"/>
</dbReference>
<keyword evidence="4" id="KW-1185">Reference proteome</keyword>
<name>A0A1D9P4S9_9FIRM</name>
<dbReference type="SMART" id="SM00267">
    <property type="entry name" value="GGDEF"/>
    <property type="match status" value="1"/>
</dbReference>
<dbReference type="GO" id="GO:0052621">
    <property type="term" value="F:diguanylate cyclase activity"/>
    <property type="evidence" value="ECO:0007669"/>
    <property type="project" value="TreeGrafter"/>
</dbReference>
<reference evidence="4" key="1">
    <citation type="submission" date="2016-10" db="EMBL/GenBank/DDBJ databases">
        <title>The complete genome sequence of the rumen bacterium Butyrivibrio hungatei MB2003.</title>
        <authorList>
            <person name="Palevich N."/>
            <person name="Kelly W.J."/>
            <person name="Leahy S.C."/>
            <person name="Altermann E."/>
            <person name="Rakonjac J."/>
            <person name="Attwood G.T."/>
        </authorList>
    </citation>
    <scope>NUCLEOTIDE SEQUENCE [LARGE SCALE GENOMIC DNA]</scope>
    <source>
        <strain evidence="4">MB2003</strain>
    </source>
</reference>
<feature type="transmembrane region" description="Helical" evidence="1">
    <location>
        <begin position="363"/>
        <end position="385"/>
    </location>
</feature>
<dbReference type="InterPro" id="IPR000160">
    <property type="entry name" value="GGDEF_dom"/>
</dbReference>
<dbReference type="Proteomes" id="UP000179284">
    <property type="component" value="Chromosome I"/>
</dbReference>
<feature type="transmembrane region" description="Helical" evidence="1">
    <location>
        <begin position="329"/>
        <end position="351"/>
    </location>
</feature>
<dbReference type="InterPro" id="IPR029787">
    <property type="entry name" value="Nucleotide_cyclase"/>
</dbReference>
<dbReference type="NCBIfam" id="TIGR00254">
    <property type="entry name" value="GGDEF"/>
    <property type="match status" value="1"/>
</dbReference>
<dbReference type="SUPFAM" id="SSF55073">
    <property type="entry name" value="Nucleotide cyclase"/>
    <property type="match status" value="1"/>
</dbReference>
<feature type="domain" description="GGDEF" evidence="2">
    <location>
        <begin position="430"/>
        <end position="563"/>
    </location>
</feature>
<evidence type="ECO:0000259" key="2">
    <source>
        <dbReference type="PROSITE" id="PS50887"/>
    </source>
</evidence>
<feature type="transmembrane region" description="Helical" evidence="1">
    <location>
        <begin position="298"/>
        <end position="317"/>
    </location>
</feature>
<feature type="transmembrane region" description="Helical" evidence="1">
    <location>
        <begin position="175"/>
        <end position="198"/>
    </location>
</feature>
<dbReference type="AlphaFoldDB" id="A0A1D9P4S9"/>
<keyword evidence="1" id="KW-0472">Membrane</keyword>
<dbReference type="EMBL" id="CP017831">
    <property type="protein sequence ID" value="AOZ97617.1"/>
    <property type="molecule type" value="Genomic_DNA"/>
</dbReference>
<dbReference type="OrthoDB" id="9762533at2"/>
<dbReference type="InterPro" id="IPR050469">
    <property type="entry name" value="Diguanylate_Cyclase"/>
</dbReference>
<proteinExistence type="predicted"/>